<protein>
    <submittedName>
        <fullName evidence="1">Uncharacterized protein</fullName>
    </submittedName>
</protein>
<dbReference type="Proteomes" id="UP000580250">
    <property type="component" value="Unassembled WGS sequence"/>
</dbReference>
<evidence type="ECO:0000313" key="1">
    <source>
        <dbReference type="EMBL" id="CAD2132664.1"/>
    </source>
</evidence>
<dbReference type="EMBL" id="CAJEWN010000012">
    <property type="protein sequence ID" value="CAD2132664.1"/>
    <property type="molecule type" value="Genomic_DNA"/>
</dbReference>
<name>A0A6V7TRZ5_MELEN</name>
<organism evidence="1 2">
    <name type="scientific">Meloidogyne enterolobii</name>
    <name type="common">Root-knot nematode worm</name>
    <name type="synonym">Meloidogyne mayaguensis</name>
    <dbReference type="NCBI Taxonomy" id="390850"/>
    <lineage>
        <taxon>Eukaryota</taxon>
        <taxon>Metazoa</taxon>
        <taxon>Ecdysozoa</taxon>
        <taxon>Nematoda</taxon>
        <taxon>Chromadorea</taxon>
        <taxon>Rhabditida</taxon>
        <taxon>Tylenchina</taxon>
        <taxon>Tylenchomorpha</taxon>
        <taxon>Tylenchoidea</taxon>
        <taxon>Meloidogynidae</taxon>
        <taxon>Meloidogyninae</taxon>
        <taxon>Meloidogyne</taxon>
    </lineage>
</organism>
<gene>
    <name evidence="1" type="ORF">MENT_LOCUS3749</name>
</gene>
<accession>A0A6V7TRZ5</accession>
<comment type="caution">
    <text evidence="1">The sequence shown here is derived from an EMBL/GenBank/DDBJ whole genome shotgun (WGS) entry which is preliminary data.</text>
</comment>
<sequence length="42" mass="5179">MKIVAKLPPQNNEKQRALIFREEMLKIEKYIREMVEIERCLF</sequence>
<reference evidence="1 2" key="1">
    <citation type="submission" date="2020-08" db="EMBL/GenBank/DDBJ databases">
        <authorList>
            <person name="Koutsovoulos G."/>
            <person name="Danchin GJ E."/>
        </authorList>
    </citation>
    <scope>NUCLEOTIDE SEQUENCE [LARGE SCALE GENOMIC DNA]</scope>
</reference>
<proteinExistence type="predicted"/>
<dbReference type="AlphaFoldDB" id="A0A6V7TRZ5"/>
<evidence type="ECO:0000313" key="2">
    <source>
        <dbReference type="Proteomes" id="UP000580250"/>
    </source>
</evidence>